<dbReference type="Proteomes" id="UP000027982">
    <property type="component" value="Chromosome"/>
</dbReference>
<evidence type="ECO:0000313" key="4">
    <source>
        <dbReference type="Proteomes" id="UP000027982"/>
    </source>
</evidence>
<reference evidence="3 4" key="1">
    <citation type="journal article" date="2014" name="PLoS ONE">
        <title>The first complete genome sequence of the class fimbriimonadia in the phylum armatimonadetes.</title>
        <authorList>
            <person name="Hu Z.Y."/>
            <person name="Wang Y.Z."/>
            <person name="Im W.T."/>
            <person name="Wang S.Y."/>
            <person name="Zhao G.P."/>
            <person name="Zheng H.J."/>
            <person name="Quan Z.X."/>
        </authorList>
    </citation>
    <scope>NUCLEOTIDE SEQUENCE [LARGE SCALE GENOMIC DNA]</scope>
    <source>
        <strain evidence="3">Gsoil 348</strain>
    </source>
</reference>
<evidence type="ECO:0000256" key="2">
    <source>
        <dbReference type="SAM" id="Phobius"/>
    </source>
</evidence>
<dbReference type="EMBL" id="CP007139">
    <property type="protein sequence ID" value="AIE84458.1"/>
    <property type="molecule type" value="Genomic_DNA"/>
</dbReference>
<proteinExistence type="predicted"/>
<keyword evidence="2" id="KW-0812">Transmembrane</keyword>
<keyword evidence="2" id="KW-0472">Membrane</keyword>
<dbReference type="HOGENOM" id="CLU_2355576_0_0_0"/>
<dbReference type="STRING" id="661478.OP10G_1090"/>
<name>A0A068NLM1_FIMGI</name>
<feature type="region of interest" description="Disordered" evidence="1">
    <location>
        <begin position="31"/>
        <end position="96"/>
    </location>
</feature>
<sequence>MQERMKTPIVVVAVVLLVAMVGYLGSKAMKTGDLDQGQVQYTPGKPPWLETDAAKRGPGGPPPSSAAAPGGATSPAAAPPGGGPPGMTAPTLGSGK</sequence>
<evidence type="ECO:0000256" key="1">
    <source>
        <dbReference type="SAM" id="MobiDB-lite"/>
    </source>
</evidence>
<feature type="transmembrane region" description="Helical" evidence="2">
    <location>
        <begin position="7"/>
        <end position="25"/>
    </location>
</feature>
<evidence type="ECO:0000313" key="3">
    <source>
        <dbReference type="EMBL" id="AIE84458.1"/>
    </source>
</evidence>
<feature type="compositionally biased region" description="Low complexity" evidence="1">
    <location>
        <begin position="86"/>
        <end position="96"/>
    </location>
</feature>
<dbReference type="AlphaFoldDB" id="A0A068NLM1"/>
<dbReference type="KEGG" id="fgi:OP10G_1090"/>
<keyword evidence="2" id="KW-1133">Transmembrane helix</keyword>
<feature type="compositionally biased region" description="Low complexity" evidence="1">
    <location>
        <begin position="65"/>
        <end position="76"/>
    </location>
</feature>
<organism evidence="3 4">
    <name type="scientific">Fimbriimonas ginsengisoli Gsoil 348</name>
    <dbReference type="NCBI Taxonomy" id="661478"/>
    <lineage>
        <taxon>Bacteria</taxon>
        <taxon>Bacillati</taxon>
        <taxon>Armatimonadota</taxon>
        <taxon>Fimbriimonadia</taxon>
        <taxon>Fimbriimonadales</taxon>
        <taxon>Fimbriimonadaceae</taxon>
        <taxon>Fimbriimonas</taxon>
    </lineage>
</organism>
<keyword evidence="4" id="KW-1185">Reference proteome</keyword>
<protein>
    <submittedName>
        <fullName evidence="3">Uncharacterized protein</fullName>
    </submittedName>
</protein>
<accession>A0A068NLM1</accession>
<gene>
    <name evidence="3" type="ORF">OP10G_1090</name>
</gene>